<dbReference type="RefSeq" id="WP_191176957.1">
    <property type="nucleotide sequence ID" value="NZ_JACWMW010000004.1"/>
</dbReference>
<evidence type="ECO:0000256" key="4">
    <source>
        <dbReference type="ARBA" id="ARBA00023284"/>
    </source>
</evidence>
<name>A0ABR7X962_9SPHI</name>
<dbReference type="InterPro" id="IPR050553">
    <property type="entry name" value="Thioredoxin_ResA/DsbE_sf"/>
</dbReference>
<evidence type="ECO:0000313" key="7">
    <source>
        <dbReference type="Proteomes" id="UP000618754"/>
    </source>
</evidence>
<dbReference type="InterPro" id="IPR012336">
    <property type="entry name" value="Thioredoxin-like_fold"/>
</dbReference>
<keyword evidence="2" id="KW-0201">Cytochrome c-type biogenesis</keyword>
<sequence length="364" mass="42443">MTKKTFLIILFFTVLGCDDKNLESKVIINGNIDNRKNGKIYLVDMAKKDIIKDSTTVVNGHFNFTLKPTSSFLPFEAMLCMWDNYEGMKYLRPIGFVNPYKKKYFESIFYVDRGATFIDNKHNVNNLQVYEIKGSKQNEPYYKHLEFGNLDKKSITERKRIIADDLNLIAKYPYSFYFLNMLYMNRELYTSDELNLLLGGFEEEAKVFLPYNKLKAWLRYKQKGKTSLTDIILKNEKGVNKPVFDSTAKINMLVFWASWCGPCRKEIPNLKEIYLKYHNKGLSITNISLDNNEKKWQNALAVEKMPWKQLITNDSAKNTFDLEYNTTAIPVVVLINKKGEVITRFSGLLSKEKFYKSLSFLDGN</sequence>
<dbReference type="Proteomes" id="UP000618754">
    <property type="component" value="Unassembled WGS sequence"/>
</dbReference>
<dbReference type="Pfam" id="PF13905">
    <property type="entry name" value="Thioredoxin_8"/>
    <property type="match status" value="1"/>
</dbReference>
<organism evidence="6 7">
    <name type="scientific">Mucilaginibacter rigui</name>
    <dbReference type="NCBI Taxonomy" id="534635"/>
    <lineage>
        <taxon>Bacteria</taxon>
        <taxon>Pseudomonadati</taxon>
        <taxon>Bacteroidota</taxon>
        <taxon>Sphingobacteriia</taxon>
        <taxon>Sphingobacteriales</taxon>
        <taxon>Sphingobacteriaceae</taxon>
        <taxon>Mucilaginibacter</taxon>
    </lineage>
</organism>
<dbReference type="PANTHER" id="PTHR42852">
    <property type="entry name" value="THIOL:DISULFIDE INTERCHANGE PROTEIN DSBE"/>
    <property type="match status" value="1"/>
</dbReference>
<dbReference type="InterPro" id="IPR025380">
    <property type="entry name" value="DUF4369"/>
</dbReference>
<dbReference type="CDD" id="cd02966">
    <property type="entry name" value="TlpA_like_family"/>
    <property type="match status" value="1"/>
</dbReference>
<dbReference type="EMBL" id="JACWMW010000004">
    <property type="protein sequence ID" value="MBD1387111.1"/>
    <property type="molecule type" value="Genomic_DNA"/>
</dbReference>
<reference evidence="6 7" key="1">
    <citation type="submission" date="2020-09" db="EMBL/GenBank/DDBJ databases">
        <title>Novel species of Mucilaginibacter isolated from a glacier on the Tibetan Plateau.</title>
        <authorList>
            <person name="Liu Q."/>
            <person name="Xin Y.-H."/>
        </authorList>
    </citation>
    <scope>NUCLEOTIDE SEQUENCE [LARGE SCALE GENOMIC DNA]</scope>
    <source>
        <strain evidence="6 7">CGMCC 1.13878</strain>
    </source>
</reference>
<dbReference type="Pfam" id="PF14289">
    <property type="entry name" value="DUF4369"/>
    <property type="match status" value="1"/>
</dbReference>
<proteinExistence type="predicted"/>
<evidence type="ECO:0000259" key="5">
    <source>
        <dbReference type="PROSITE" id="PS51352"/>
    </source>
</evidence>
<keyword evidence="4" id="KW-0676">Redox-active center</keyword>
<comment type="caution">
    <text evidence="6">The sequence shown here is derived from an EMBL/GenBank/DDBJ whole genome shotgun (WGS) entry which is preliminary data.</text>
</comment>
<gene>
    <name evidence="6" type="ORF">IDJ75_17625</name>
</gene>
<dbReference type="PROSITE" id="PS00194">
    <property type="entry name" value="THIOREDOXIN_1"/>
    <property type="match status" value="1"/>
</dbReference>
<dbReference type="PROSITE" id="PS51257">
    <property type="entry name" value="PROKAR_LIPOPROTEIN"/>
    <property type="match status" value="1"/>
</dbReference>
<evidence type="ECO:0000256" key="1">
    <source>
        <dbReference type="ARBA" id="ARBA00004196"/>
    </source>
</evidence>
<dbReference type="SUPFAM" id="SSF52833">
    <property type="entry name" value="Thioredoxin-like"/>
    <property type="match status" value="1"/>
</dbReference>
<dbReference type="Gene3D" id="3.40.30.10">
    <property type="entry name" value="Glutaredoxin"/>
    <property type="match status" value="1"/>
</dbReference>
<keyword evidence="3" id="KW-1015">Disulfide bond</keyword>
<dbReference type="PROSITE" id="PS51352">
    <property type="entry name" value="THIOREDOXIN_2"/>
    <property type="match status" value="1"/>
</dbReference>
<evidence type="ECO:0000256" key="3">
    <source>
        <dbReference type="ARBA" id="ARBA00023157"/>
    </source>
</evidence>
<keyword evidence="7" id="KW-1185">Reference proteome</keyword>
<feature type="domain" description="Thioredoxin" evidence="5">
    <location>
        <begin position="222"/>
        <end position="364"/>
    </location>
</feature>
<protein>
    <submittedName>
        <fullName evidence="6">AhpC/TSA family protein</fullName>
    </submittedName>
</protein>
<dbReference type="PANTHER" id="PTHR42852:SF6">
    <property type="entry name" value="THIOL:DISULFIDE INTERCHANGE PROTEIN DSBE"/>
    <property type="match status" value="1"/>
</dbReference>
<accession>A0ABR7X962</accession>
<dbReference type="InterPro" id="IPR017937">
    <property type="entry name" value="Thioredoxin_CS"/>
</dbReference>
<dbReference type="InterPro" id="IPR013766">
    <property type="entry name" value="Thioredoxin_domain"/>
</dbReference>
<dbReference type="InterPro" id="IPR036249">
    <property type="entry name" value="Thioredoxin-like_sf"/>
</dbReference>
<evidence type="ECO:0000256" key="2">
    <source>
        <dbReference type="ARBA" id="ARBA00022748"/>
    </source>
</evidence>
<evidence type="ECO:0000313" key="6">
    <source>
        <dbReference type="EMBL" id="MBD1387111.1"/>
    </source>
</evidence>
<comment type="subcellular location">
    <subcellularLocation>
        <location evidence="1">Cell envelope</location>
    </subcellularLocation>
</comment>